<accession>A0A330L3S7</accession>
<feature type="chain" id="PRO_5016468555" description="Lipoprotein" evidence="1">
    <location>
        <begin position="32"/>
        <end position="112"/>
    </location>
</feature>
<keyword evidence="3" id="KW-1185">Reference proteome</keyword>
<organism evidence="2 3">
    <name type="scientific">Nitrospira lenta</name>
    <dbReference type="NCBI Taxonomy" id="1436998"/>
    <lineage>
        <taxon>Bacteria</taxon>
        <taxon>Pseudomonadati</taxon>
        <taxon>Nitrospirota</taxon>
        <taxon>Nitrospiria</taxon>
        <taxon>Nitrospirales</taxon>
        <taxon>Nitrospiraceae</taxon>
        <taxon>Nitrospira</taxon>
    </lineage>
</organism>
<dbReference type="PROSITE" id="PS51257">
    <property type="entry name" value="PROKAR_LIPOPROTEIN"/>
    <property type="match status" value="1"/>
</dbReference>
<proteinExistence type="predicted"/>
<evidence type="ECO:0000313" key="3">
    <source>
        <dbReference type="Proteomes" id="UP000248168"/>
    </source>
</evidence>
<dbReference type="EMBL" id="OUNR01000012">
    <property type="protein sequence ID" value="SPP64468.1"/>
    <property type="molecule type" value="Genomic_DNA"/>
</dbReference>
<keyword evidence="1" id="KW-0732">Signal</keyword>
<protein>
    <recommendedName>
        <fullName evidence="4">Lipoprotein</fullName>
    </recommendedName>
</protein>
<evidence type="ECO:0008006" key="4">
    <source>
        <dbReference type="Google" id="ProtNLM"/>
    </source>
</evidence>
<reference evidence="3" key="1">
    <citation type="submission" date="2018-04" db="EMBL/GenBank/DDBJ databases">
        <authorList>
            <person name="Lucker S."/>
            <person name="Sakoula D."/>
        </authorList>
    </citation>
    <scope>NUCLEOTIDE SEQUENCE [LARGE SCALE GENOMIC DNA]</scope>
</reference>
<evidence type="ECO:0000313" key="2">
    <source>
        <dbReference type="EMBL" id="SPP64468.1"/>
    </source>
</evidence>
<dbReference type="Proteomes" id="UP000248168">
    <property type="component" value="Unassembled WGS sequence"/>
</dbReference>
<name>A0A330L3S7_9BACT</name>
<sequence>MLLPDHKKKSKDGSRVLLSLLLLALAGCADGATLLQESDRGGVVVYPFKGEQGALLASFRKDALAIMKEKCGGAYSIIREGETKGRVRVAGPVEGAQEIVQERRWGIHFQCK</sequence>
<dbReference type="AlphaFoldDB" id="A0A330L3S7"/>
<evidence type="ECO:0000256" key="1">
    <source>
        <dbReference type="SAM" id="SignalP"/>
    </source>
</evidence>
<gene>
    <name evidence="2" type="ORF">NITLEN_20108</name>
</gene>
<dbReference type="RefSeq" id="WP_121988862.1">
    <property type="nucleotide sequence ID" value="NZ_OUNR01000012.1"/>
</dbReference>
<dbReference type="InParanoid" id="A0A330L3S7"/>
<dbReference type="OrthoDB" id="9799458at2"/>
<feature type="signal peptide" evidence="1">
    <location>
        <begin position="1"/>
        <end position="31"/>
    </location>
</feature>